<accession>A0ABT4XWN1</accession>
<dbReference type="EMBL" id="JAQIOY010000009">
    <property type="protein sequence ID" value="MDA7426379.1"/>
    <property type="molecule type" value="Genomic_DNA"/>
</dbReference>
<dbReference type="InterPro" id="IPR000073">
    <property type="entry name" value="AB_hydrolase_1"/>
</dbReference>
<dbReference type="Proteomes" id="UP001210720">
    <property type="component" value="Unassembled WGS sequence"/>
</dbReference>
<keyword evidence="4" id="KW-1185">Reference proteome</keyword>
<organism evidence="3 4">
    <name type="scientific">Thalassococcus lentus</name>
    <dbReference type="NCBI Taxonomy" id="1210524"/>
    <lineage>
        <taxon>Bacteria</taxon>
        <taxon>Pseudomonadati</taxon>
        <taxon>Pseudomonadota</taxon>
        <taxon>Alphaproteobacteria</taxon>
        <taxon>Rhodobacterales</taxon>
        <taxon>Roseobacteraceae</taxon>
        <taxon>Thalassococcus</taxon>
    </lineage>
</organism>
<dbReference type="GO" id="GO:0016787">
    <property type="term" value="F:hydrolase activity"/>
    <property type="evidence" value="ECO:0007669"/>
    <property type="project" value="UniProtKB-KW"/>
</dbReference>
<proteinExistence type="predicted"/>
<keyword evidence="1 3" id="KW-0378">Hydrolase</keyword>
<dbReference type="PANTHER" id="PTHR46118:SF4">
    <property type="entry name" value="PROTEIN ABHD11"/>
    <property type="match status" value="1"/>
</dbReference>
<dbReference type="PRINTS" id="PR00111">
    <property type="entry name" value="ABHYDROLASE"/>
</dbReference>
<dbReference type="RefSeq" id="WP_271433880.1">
    <property type="nucleotide sequence ID" value="NZ_JAQIOY010000009.1"/>
</dbReference>
<name>A0ABT4XWN1_9RHOB</name>
<dbReference type="Gene3D" id="3.40.50.1820">
    <property type="entry name" value="alpha/beta hydrolase"/>
    <property type="match status" value="1"/>
</dbReference>
<evidence type="ECO:0000313" key="3">
    <source>
        <dbReference type="EMBL" id="MDA7426379.1"/>
    </source>
</evidence>
<dbReference type="SUPFAM" id="SSF53474">
    <property type="entry name" value="alpha/beta-Hydrolases"/>
    <property type="match status" value="1"/>
</dbReference>
<dbReference type="InterPro" id="IPR029058">
    <property type="entry name" value="AB_hydrolase_fold"/>
</dbReference>
<protein>
    <submittedName>
        <fullName evidence="3">Alpha/beta fold hydrolase</fullName>
    </submittedName>
</protein>
<evidence type="ECO:0000256" key="1">
    <source>
        <dbReference type="ARBA" id="ARBA00022801"/>
    </source>
</evidence>
<feature type="domain" description="AB hydrolase-1" evidence="2">
    <location>
        <begin position="14"/>
        <end position="239"/>
    </location>
</feature>
<comment type="caution">
    <text evidence="3">The sequence shown here is derived from an EMBL/GenBank/DDBJ whole genome shotgun (WGS) entry which is preliminary data.</text>
</comment>
<sequence>MLNVLTQGTESARPPLLIVHGLYGSGRNWGVIAKRLGGDRLVLTPDMRNHGDSFWSDTHDYPSMADDLAEVIDAHGGKADVVGHSMGGKAAMVMALKRPELIQRLIVADIAPVAYSHDQSQFIAAMKSVDLSQVERRSDATDQLAQSVDDKTLQSFFTQSLDIKNKRWRLNLDALAEQMPNILGFPEVSGHFDGPTLFLSGAESDYVKRDYRPKIRELFPKARFARMANAGHWLHAERPRAFEESVRAFLDMTL</sequence>
<evidence type="ECO:0000313" key="4">
    <source>
        <dbReference type="Proteomes" id="UP001210720"/>
    </source>
</evidence>
<evidence type="ECO:0000259" key="2">
    <source>
        <dbReference type="Pfam" id="PF00561"/>
    </source>
</evidence>
<reference evidence="3 4" key="1">
    <citation type="submission" date="2023-01" db="EMBL/GenBank/DDBJ databases">
        <title>Thalassococcus onchidii sp. nov., isolated from a marine invertebrate from the South China Sea.</title>
        <authorList>
            <person name="Xu S."/>
            <person name="Liu Z."/>
            <person name="Xu Y."/>
        </authorList>
    </citation>
    <scope>NUCLEOTIDE SEQUENCE [LARGE SCALE GENOMIC DNA]</scope>
    <source>
        <strain evidence="3 4">KCTC 32084</strain>
    </source>
</reference>
<gene>
    <name evidence="3" type="ORF">PFY00_16710</name>
</gene>
<dbReference type="Pfam" id="PF00561">
    <property type="entry name" value="Abhydrolase_1"/>
    <property type="match status" value="1"/>
</dbReference>
<dbReference type="PANTHER" id="PTHR46118">
    <property type="entry name" value="PROTEIN ABHD11"/>
    <property type="match status" value="1"/>
</dbReference>